<dbReference type="EMBL" id="CP046904">
    <property type="protein sequence ID" value="QGZ42677.1"/>
    <property type="molecule type" value="Genomic_DNA"/>
</dbReference>
<dbReference type="RefSeq" id="WP_145880191.1">
    <property type="nucleotide sequence ID" value="NZ_CP046904.1"/>
</dbReference>
<sequence length="88" mass="10154">MSEADLIERLADALQNRLRPAIPLSVDLWDFEMIGAYLKRDPQTVRDRMACLPSFPKAIRLPTKGGRSQPLFNAKDVIEWAQSYREKH</sequence>
<keyword evidence="4" id="KW-1185">Reference proteome</keyword>
<evidence type="ECO:0000313" key="2">
    <source>
        <dbReference type="EMBL" id="TWI43843.1"/>
    </source>
</evidence>
<name>A0A562PHM9_9BURK</name>
<organism evidence="2 3">
    <name type="scientific">Pseudoduganella flava</name>
    <dbReference type="NCBI Taxonomy" id="871742"/>
    <lineage>
        <taxon>Bacteria</taxon>
        <taxon>Pseudomonadati</taxon>
        <taxon>Pseudomonadota</taxon>
        <taxon>Betaproteobacteria</taxon>
        <taxon>Burkholderiales</taxon>
        <taxon>Oxalobacteraceae</taxon>
        <taxon>Telluria group</taxon>
        <taxon>Pseudoduganella</taxon>
    </lineage>
</organism>
<reference evidence="1 4" key="3">
    <citation type="submission" date="2019-12" db="EMBL/GenBank/DDBJ databases">
        <title>Draft Genome Sequences of Six Type Strains of the Genus Massilia.</title>
        <authorList>
            <person name="Miess H."/>
            <person name="Frediansyah A."/>
            <person name="Goeker M."/>
            <person name="Gross H."/>
        </authorList>
    </citation>
    <scope>NUCLEOTIDE SEQUENCE [LARGE SCALE GENOMIC DNA]</scope>
    <source>
        <strain evidence="1 4">DSM 26639</strain>
    </source>
</reference>
<dbReference type="Proteomes" id="UP000437862">
    <property type="component" value="Chromosome"/>
</dbReference>
<proteinExistence type="predicted"/>
<accession>A0A562PHM9</accession>
<reference evidence="2" key="2">
    <citation type="submission" date="2019-07" db="EMBL/GenBank/DDBJ databases">
        <authorList>
            <person name="Whitman W."/>
            <person name="Huntemann M."/>
            <person name="Clum A."/>
            <person name="Pillay M."/>
            <person name="Palaniappan K."/>
            <person name="Varghese N."/>
            <person name="Mikhailova N."/>
            <person name="Stamatis D."/>
            <person name="Reddy T."/>
            <person name="Daum C."/>
            <person name="Shapiro N."/>
            <person name="Ivanova N."/>
            <person name="Kyrpides N."/>
            <person name="Woyke T."/>
        </authorList>
    </citation>
    <scope>NUCLEOTIDE SEQUENCE</scope>
    <source>
        <strain evidence="2">CGMCC 1.10685</strain>
    </source>
</reference>
<dbReference type="AlphaFoldDB" id="A0A562PHM9"/>
<dbReference type="OrthoDB" id="8595257at2"/>
<protein>
    <recommendedName>
        <fullName evidence="5">DNA-binding protein</fullName>
    </recommendedName>
</protein>
<evidence type="ECO:0000313" key="3">
    <source>
        <dbReference type="Proteomes" id="UP000315112"/>
    </source>
</evidence>
<dbReference type="EMBL" id="VLKW01000011">
    <property type="protein sequence ID" value="TWI43843.1"/>
    <property type="molecule type" value="Genomic_DNA"/>
</dbReference>
<evidence type="ECO:0000313" key="1">
    <source>
        <dbReference type="EMBL" id="QGZ42677.1"/>
    </source>
</evidence>
<dbReference type="Proteomes" id="UP000315112">
    <property type="component" value="Unassembled WGS sequence"/>
</dbReference>
<reference evidence="2 3" key="1">
    <citation type="journal article" date="2015" name="Stand. Genomic Sci.">
        <title>Genomic Encyclopedia of Bacterial and Archaeal Type Strains, Phase III: the genomes of soil and plant-associated and newly described type strains.</title>
        <authorList>
            <person name="Whitman W.B."/>
            <person name="Woyke T."/>
            <person name="Klenk H.P."/>
            <person name="Zhou Y."/>
            <person name="Lilburn T.G."/>
            <person name="Beck B.J."/>
            <person name="De Vos P."/>
            <person name="Vandamme P."/>
            <person name="Eisen J.A."/>
            <person name="Garrity G."/>
            <person name="Hugenholtz P."/>
            <person name="Kyrpides N.C."/>
        </authorList>
    </citation>
    <scope>NUCLEOTIDE SEQUENCE [LARGE SCALE GENOMIC DNA]</scope>
    <source>
        <strain evidence="2 3">CGMCC 1.10685</strain>
    </source>
</reference>
<gene>
    <name evidence="1" type="ORF">GO485_29030</name>
    <name evidence="2" type="ORF">IP92_04898</name>
</gene>
<evidence type="ECO:0000313" key="4">
    <source>
        <dbReference type="Proteomes" id="UP000437862"/>
    </source>
</evidence>
<evidence type="ECO:0008006" key="5">
    <source>
        <dbReference type="Google" id="ProtNLM"/>
    </source>
</evidence>